<sequence length="291" mass="33513">QGDPETLYVNKVGPYHNPEPQGTYHYYMLSVCRPRETFFPRVLHMSLSVGEVLDGDRMSPCIKSNSGRIQRKTRHCQLSLTEKEAIEELRYFEFVLDDIPIWGFVGYMEESGFLPQSHKEGQLVGLWTHLDFNIMFNGDSVIFANVSVKDSKPTLGGGGRLALSLTYSVHWFDSPLTHAQLAERLRDYSFFPKTLEIYLVLVVLLLGFVIILTRVLKNDSCSFYTQIHGQSLVWNILLYTQIHGQSLAWNFLLTLLSIILVLYACISAVLTYFIRYIKSNFICHMRRIQQV</sequence>
<evidence type="ECO:0000256" key="3">
    <source>
        <dbReference type="ARBA" id="ARBA00022692"/>
    </source>
</evidence>
<keyword evidence="10" id="KW-1185">Reference proteome</keyword>
<dbReference type="PANTHER" id="PTHR10766:SF177">
    <property type="entry name" value="TRANSMEMBRANE 9 SUPERFAMILY MEMBER 1"/>
    <property type="match status" value="1"/>
</dbReference>
<dbReference type="GeneTree" id="ENSGT00940000158667"/>
<accession>A0A8C8CLJ6</accession>
<dbReference type="AlphaFoldDB" id="A0A8C8CLJ6"/>
<proteinExistence type="inferred from homology"/>
<dbReference type="GO" id="GO:0072657">
    <property type="term" value="P:protein localization to membrane"/>
    <property type="evidence" value="ECO:0007669"/>
    <property type="project" value="TreeGrafter"/>
</dbReference>
<evidence type="ECO:0000256" key="1">
    <source>
        <dbReference type="ARBA" id="ARBA00004542"/>
    </source>
</evidence>
<reference evidence="9" key="2">
    <citation type="submission" date="2025-09" db="UniProtKB">
        <authorList>
            <consortium name="Ensembl"/>
        </authorList>
    </citation>
    <scope>IDENTIFICATION</scope>
</reference>
<evidence type="ECO:0000256" key="7">
    <source>
        <dbReference type="ARBA" id="ARBA00037688"/>
    </source>
</evidence>
<name>A0A8C8CLJ6_ONCTS</name>
<evidence type="ECO:0000256" key="4">
    <source>
        <dbReference type="ARBA" id="ARBA00022729"/>
    </source>
</evidence>
<keyword evidence="6 8" id="KW-0472">Membrane</keyword>
<protein>
    <recommendedName>
        <fullName evidence="8">Transmembrane 9 superfamily member</fullName>
    </recommendedName>
</protein>
<evidence type="ECO:0000313" key="9">
    <source>
        <dbReference type="Ensembl" id="ENSOTSP00005010763.2"/>
    </source>
</evidence>
<dbReference type="Ensembl" id="ENSOTST00005011871.2">
    <property type="protein sequence ID" value="ENSOTSP00005010763.2"/>
    <property type="gene ID" value="ENSOTSG00005005710.2"/>
</dbReference>
<dbReference type="Proteomes" id="UP000694402">
    <property type="component" value="Unassembled WGS sequence"/>
</dbReference>
<evidence type="ECO:0000256" key="8">
    <source>
        <dbReference type="RuleBase" id="RU363079"/>
    </source>
</evidence>
<keyword evidence="4" id="KW-0732">Signal</keyword>
<feature type="transmembrane region" description="Helical" evidence="8">
    <location>
        <begin position="197"/>
        <end position="216"/>
    </location>
</feature>
<dbReference type="PANTHER" id="PTHR10766">
    <property type="entry name" value="TRANSMEMBRANE 9 SUPERFAMILY PROTEIN"/>
    <property type="match status" value="1"/>
</dbReference>
<feature type="transmembrane region" description="Helical" evidence="8">
    <location>
        <begin position="248"/>
        <end position="277"/>
    </location>
</feature>
<evidence type="ECO:0000256" key="2">
    <source>
        <dbReference type="ARBA" id="ARBA00005227"/>
    </source>
</evidence>
<keyword evidence="3 8" id="KW-0812">Transmembrane</keyword>
<comment type="function">
    <text evidence="7">Plays an essential role in autophagy.</text>
</comment>
<evidence type="ECO:0000313" key="10">
    <source>
        <dbReference type="Proteomes" id="UP000694402"/>
    </source>
</evidence>
<organism evidence="9 10">
    <name type="scientific">Oncorhynchus tshawytscha</name>
    <name type="common">Chinook salmon</name>
    <name type="synonym">Salmo tshawytscha</name>
    <dbReference type="NCBI Taxonomy" id="74940"/>
    <lineage>
        <taxon>Eukaryota</taxon>
        <taxon>Metazoa</taxon>
        <taxon>Chordata</taxon>
        <taxon>Craniata</taxon>
        <taxon>Vertebrata</taxon>
        <taxon>Euteleostomi</taxon>
        <taxon>Actinopterygii</taxon>
        <taxon>Neopterygii</taxon>
        <taxon>Teleostei</taxon>
        <taxon>Protacanthopterygii</taxon>
        <taxon>Salmoniformes</taxon>
        <taxon>Salmonidae</taxon>
        <taxon>Salmoninae</taxon>
        <taxon>Oncorhynchus</taxon>
    </lineage>
</organism>
<dbReference type="Pfam" id="PF02990">
    <property type="entry name" value="EMP70"/>
    <property type="match status" value="1"/>
</dbReference>
<reference evidence="9" key="1">
    <citation type="submission" date="2025-08" db="UniProtKB">
        <authorList>
            <consortium name="Ensembl"/>
        </authorList>
    </citation>
    <scope>IDENTIFICATION</scope>
</reference>
<dbReference type="InterPro" id="IPR004240">
    <property type="entry name" value="EMP70"/>
</dbReference>
<evidence type="ECO:0000256" key="5">
    <source>
        <dbReference type="ARBA" id="ARBA00022989"/>
    </source>
</evidence>
<comment type="subcellular location">
    <subcellularLocation>
        <location evidence="1">Cytoplasmic vesicle</location>
        <location evidence="1">Autophagosome membrane</location>
        <topology evidence="1">Multi-pass membrane protein</topology>
    </subcellularLocation>
</comment>
<comment type="similarity">
    <text evidence="2 8">Belongs to the nonaspanin (TM9SF) (TC 9.A.2) family.</text>
</comment>
<evidence type="ECO:0000256" key="6">
    <source>
        <dbReference type="ARBA" id="ARBA00023136"/>
    </source>
</evidence>
<comment type="caution">
    <text evidence="8">Lacks conserved residue(s) required for the propagation of feature annotation.</text>
</comment>
<dbReference type="GO" id="GO:0000421">
    <property type="term" value="C:autophagosome membrane"/>
    <property type="evidence" value="ECO:0007669"/>
    <property type="project" value="UniProtKB-SubCell"/>
</dbReference>
<keyword evidence="5 8" id="KW-1133">Transmembrane helix</keyword>